<feature type="non-terminal residue" evidence="2">
    <location>
        <position position="1"/>
    </location>
</feature>
<reference evidence="2 3" key="1">
    <citation type="journal article" date="2018" name="Front. Plant Sci.">
        <title>Red Clover (Trifolium pratense) and Zigzag Clover (T. medium) - A Picture of Genomic Similarities and Differences.</title>
        <authorList>
            <person name="Dluhosova J."/>
            <person name="Istvanek J."/>
            <person name="Nedelnik J."/>
            <person name="Repkova J."/>
        </authorList>
    </citation>
    <scope>NUCLEOTIDE SEQUENCE [LARGE SCALE GENOMIC DNA]</scope>
    <source>
        <strain evidence="3">cv. 10/8</strain>
        <tissue evidence="2">Leaf</tissue>
    </source>
</reference>
<feature type="compositionally biased region" description="Basic residues" evidence="1">
    <location>
        <begin position="24"/>
        <end position="36"/>
    </location>
</feature>
<evidence type="ECO:0000256" key="1">
    <source>
        <dbReference type="SAM" id="MobiDB-lite"/>
    </source>
</evidence>
<sequence length="95" mass="9340">VPIPNKGEASATGGGVEETVLPSPKKHKGPTVHKGRTIPLLTGSTAAPGELGGGDKILPTAAAGLGVVQPSASHIAPVADSGAAPSLWDPMFDPM</sequence>
<proteinExistence type="predicted"/>
<feature type="non-terminal residue" evidence="2">
    <location>
        <position position="95"/>
    </location>
</feature>
<feature type="region of interest" description="Disordered" evidence="1">
    <location>
        <begin position="1"/>
        <end position="47"/>
    </location>
</feature>
<organism evidence="2 3">
    <name type="scientific">Trifolium medium</name>
    <dbReference type="NCBI Taxonomy" id="97028"/>
    <lineage>
        <taxon>Eukaryota</taxon>
        <taxon>Viridiplantae</taxon>
        <taxon>Streptophyta</taxon>
        <taxon>Embryophyta</taxon>
        <taxon>Tracheophyta</taxon>
        <taxon>Spermatophyta</taxon>
        <taxon>Magnoliopsida</taxon>
        <taxon>eudicotyledons</taxon>
        <taxon>Gunneridae</taxon>
        <taxon>Pentapetalae</taxon>
        <taxon>rosids</taxon>
        <taxon>fabids</taxon>
        <taxon>Fabales</taxon>
        <taxon>Fabaceae</taxon>
        <taxon>Papilionoideae</taxon>
        <taxon>50 kb inversion clade</taxon>
        <taxon>NPAAA clade</taxon>
        <taxon>Hologalegina</taxon>
        <taxon>IRL clade</taxon>
        <taxon>Trifolieae</taxon>
        <taxon>Trifolium</taxon>
    </lineage>
</organism>
<evidence type="ECO:0000313" key="2">
    <source>
        <dbReference type="EMBL" id="MCI54380.1"/>
    </source>
</evidence>
<comment type="caution">
    <text evidence="2">The sequence shown here is derived from an EMBL/GenBank/DDBJ whole genome shotgun (WGS) entry which is preliminary data.</text>
</comment>
<dbReference type="Proteomes" id="UP000265520">
    <property type="component" value="Unassembled WGS sequence"/>
</dbReference>
<dbReference type="EMBL" id="LXQA010478382">
    <property type="protein sequence ID" value="MCI54380.1"/>
    <property type="molecule type" value="Genomic_DNA"/>
</dbReference>
<dbReference type="AlphaFoldDB" id="A0A392T2J9"/>
<protein>
    <submittedName>
        <fullName evidence="2">Uncharacterized protein</fullName>
    </submittedName>
</protein>
<evidence type="ECO:0000313" key="3">
    <source>
        <dbReference type="Proteomes" id="UP000265520"/>
    </source>
</evidence>
<accession>A0A392T2J9</accession>
<name>A0A392T2J9_9FABA</name>
<keyword evidence="3" id="KW-1185">Reference proteome</keyword>